<comment type="caution">
    <text evidence="2">The sequence shown here is derived from an EMBL/GenBank/DDBJ whole genome shotgun (WGS) entry which is preliminary data.</text>
</comment>
<dbReference type="Proteomes" id="UP000245866">
    <property type="component" value="Unassembled WGS sequence"/>
</dbReference>
<dbReference type="SMART" id="SM00530">
    <property type="entry name" value="HTH_XRE"/>
    <property type="match status" value="1"/>
</dbReference>
<sequence length="211" mass="24389">MNRIRKCRQNKKLTLKQLSEELAKQDFKISADALGKYERGEREPKLETWIKLADFFNVPVSYLQGFSDEKIYNSPIEFNNDLNEIINFLNQFDKDFSDSSLRKAEELMDKMEAKHGLDDFALLYLAMEKSSALSSKSEKNILNSLSKTQLKDIFDTISGVYSLAIEANGGAKIPQKYYKKIKQIYSSYLKEDMNDKIEKEDSSSKDDDLPF</sequence>
<protein>
    <recommendedName>
        <fullName evidence="1">HTH cro/C1-type domain-containing protein</fullName>
    </recommendedName>
</protein>
<dbReference type="RefSeq" id="WP_134907993.1">
    <property type="nucleotide sequence ID" value="NZ_JAJAOX010000082.1"/>
</dbReference>
<feature type="domain" description="HTH cro/C1-type" evidence="1">
    <location>
        <begin position="4"/>
        <end position="63"/>
    </location>
</feature>
<name>A0A317GFG9_LIMRT</name>
<dbReference type="InterPro" id="IPR001387">
    <property type="entry name" value="Cro/C1-type_HTH"/>
</dbReference>
<dbReference type="PROSITE" id="PS50943">
    <property type="entry name" value="HTH_CROC1"/>
    <property type="match status" value="1"/>
</dbReference>
<reference evidence="2 3" key="1">
    <citation type="journal article" date="2018" name="Front. Microbiol.">
        <title>Comparative Genomics of the Herbivore Gut Symbiont Lactobacillus reuteri Reveals Genetic Diversity and Lifestyle Adaptation.</title>
        <authorList>
            <person name="Zhao J."/>
        </authorList>
    </citation>
    <scope>NUCLEOTIDE SEQUENCE [LARGE SCALE GENOMIC DNA]</scope>
    <source>
        <strain evidence="2 3">LR12</strain>
    </source>
</reference>
<gene>
    <name evidence="2" type="ORF">DKZ23_09535</name>
</gene>
<dbReference type="AlphaFoldDB" id="A0A317GFG9"/>
<dbReference type="Pfam" id="PF01381">
    <property type="entry name" value="HTH_3"/>
    <property type="match status" value="1"/>
</dbReference>
<dbReference type="EMBL" id="QGHS01000172">
    <property type="protein sequence ID" value="PWT45623.1"/>
    <property type="molecule type" value="Genomic_DNA"/>
</dbReference>
<evidence type="ECO:0000313" key="2">
    <source>
        <dbReference type="EMBL" id="PWT45623.1"/>
    </source>
</evidence>
<evidence type="ECO:0000313" key="3">
    <source>
        <dbReference type="Proteomes" id="UP000245866"/>
    </source>
</evidence>
<dbReference type="SUPFAM" id="SSF47413">
    <property type="entry name" value="lambda repressor-like DNA-binding domains"/>
    <property type="match status" value="1"/>
</dbReference>
<organism evidence="2 3">
    <name type="scientific">Limosilactobacillus reuteri</name>
    <name type="common">Lactobacillus reuteri</name>
    <dbReference type="NCBI Taxonomy" id="1598"/>
    <lineage>
        <taxon>Bacteria</taxon>
        <taxon>Bacillati</taxon>
        <taxon>Bacillota</taxon>
        <taxon>Bacilli</taxon>
        <taxon>Lactobacillales</taxon>
        <taxon>Lactobacillaceae</taxon>
        <taxon>Limosilactobacillus</taxon>
    </lineage>
</organism>
<dbReference type="Gene3D" id="1.10.260.40">
    <property type="entry name" value="lambda repressor-like DNA-binding domains"/>
    <property type="match status" value="1"/>
</dbReference>
<dbReference type="InterPro" id="IPR010982">
    <property type="entry name" value="Lambda_DNA-bd_dom_sf"/>
</dbReference>
<dbReference type="GO" id="GO:0003677">
    <property type="term" value="F:DNA binding"/>
    <property type="evidence" value="ECO:0007669"/>
    <property type="project" value="InterPro"/>
</dbReference>
<dbReference type="CDD" id="cd00093">
    <property type="entry name" value="HTH_XRE"/>
    <property type="match status" value="1"/>
</dbReference>
<evidence type="ECO:0000259" key="1">
    <source>
        <dbReference type="PROSITE" id="PS50943"/>
    </source>
</evidence>
<accession>A0A317GFG9</accession>
<proteinExistence type="predicted"/>